<gene>
    <name evidence="3" type="ORF">B7Y86_11225</name>
</gene>
<name>A0A258HI53_9CAUL</name>
<reference evidence="3 4" key="1">
    <citation type="submission" date="2017-03" db="EMBL/GenBank/DDBJ databases">
        <title>Lifting the veil on microbial sulfur biogeochemistry in mining wastewaters.</title>
        <authorList>
            <person name="Kantor R.S."/>
            <person name="Colenbrander Nelson T."/>
            <person name="Marshall S."/>
            <person name="Bennett D."/>
            <person name="Apte S."/>
            <person name="Camacho D."/>
            <person name="Thomas B.C."/>
            <person name="Warren L.A."/>
            <person name="Banfield J.F."/>
        </authorList>
    </citation>
    <scope>NUCLEOTIDE SEQUENCE [LARGE SCALE GENOMIC DNA]</scope>
    <source>
        <strain evidence="3">32-68-21</strain>
    </source>
</reference>
<accession>A0A258HI53</accession>
<dbReference type="InterPro" id="IPR038726">
    <property type="entry name" value="PDDEXK_AddAB-type"/>
</dbReference>
<sequence length="496" mass="55720">MTPAITASLLYNLVQCPKRVERDLFGDPAERDAVSPFVTMLWQRGTLYEAEVLASCRLTVLDLSSVKDAAEHERLTLEAMRRGEPLIYAGRIQAGGLVGIQDLLRFENGSYVPVDIKSGRAEEGGEDDHDGKPKLHYAVQLALYVDILEQQGLSAGRYGFILDVRGREVRYDLTTARGPKTRLTLWEEYKTALTTAQAIVSKTITPKGALASSCKLCHWYSPCVAGLRADDDLTLIPVLGRAIRDAMFDTIDSVSALAAIDPEAFIQKGKTVFKGVGAERLKTFHARARLLSDPNAKPYLKAPIALPSSEVEFFFDIEVDPLRDFTYLHGIVERRGGDNATERFVAFFTEDESPASERSAFADAISFLNSVPDATIWYYSKYERTIYRKLQERYPEVCSADEIERLFNPARAIDLYNDVVTRATEWPTNDQSIKTLAKYLGFSWRDNNPSGAASIEWFDRWVRERDPAVKARILDYNEDDCRATRVLLDGIRELAS</sequence>
<evidence type="ECO:0000313" key="4">
    <source>
        <dbReference type="Proteomes" id="UP000216147"/>
    </source>
</evidence>
<organism evidence="3 4">
    <name type="scientific">Brevundimonas subvibrioides</name>
    <dbReference type="NCBI Taxonomy" id="74313"/>
    <lineage>
        <taxon>Bacteria</taxon>
        <taxon>Pseudomonadati</taxon>
        <taxon>Pseudomonadota</taxon>
        <taxon>Alphaproteobacteria</taxon>
        <taxon>Caulobacterales</taxon>
        <taxon>Caulobacteraceae</taxon>
        <taxon>Brevundimonas</taxon>
    </lineage>
</organism>
<dbReference type="InterPro" id="IPR019993">
    <property type="entry name" value="RecB_nuclease_TM0106_put"/>
</dbReference>
<dbReference type="InterPro" id="IPR038720">
    <property type="entry name" value="YprB_RNase_H-like_dom"/>
</dbReference>
<dbReference type="Proteomes" id="UP000216147">
    <property type="component" value="Unassembled WGS sequence"/>
</dbReference>
<protein>
    <submittedName>
        <fullName evidence="3">Uncharacterized protein</fullName>
    </submittedName>
</protein>
<dbReference type="AlphaFoldDB" id="A0A258HI53"/>
<feature type="domain" description="YprB ribonuclease H-like" evidence="2">
    <location>
        <begin position="314"/>
        <end position="489"/>
    </location>
</feature>
<dbReference type="InterPro" id="IPR011604">
    <property type="entry name" value="PDDEXK-like_dom_sf"/>
</dbReference>
<dbReference type="NCBIfam" id="TIGR03491">
    <property type="entry name" value="TM0106 family RecB-like putative nuclease"/>
    <property type="match status" value="1"/>
</dbReference>
<dbReference type="Pfam" id="PF12705">
    <property type="entry name" value="PDDEXK_1"/>
    <property type="match status" value="1"/>
</dbReference>
<feature type="domain" description="PD-(D/E)XK endonuclease-like" evidence="1">
    <location>
        <begin position="80"/>
        <end position="223"/>
    </location>
</feature>
<evidence type="ECO:0000313" key="3">
    <source>
        <dbReference type="EMBL" id="OYX56012.1"/>
    </source>
</evidence>
<dbReference type="SUPFAM" id="SSF53098">
    <property type="entry name" value="Ribonuclease H-like"/>
    <property type="match status" value="1"/>
</dbReference>
<comment type="caution">
    <text evidence="3">The sequence shown here is derived from an EMBL/GenBank/DDBJ whole genome shotgun (WGS) entry which is preliminary data.</text>
</comment>
<proteinExistence type="predicted"/>
<dbReference type="Gene3D" id="3.90.320.10">
    <property type="match status" value="1"/>
</dbReference>
<evidence type="ECO:0000259" key="1">
    <source>
        <dbReference type="Pfam" id="PF12705"/>
    </source>
</evidence>
<dbReference type="Pfam" id="PF13482">
    <property type="entry name" value="RNase_H_2"/>
    <property type="match status" value="1"/>
</dbReference>
<dbReference type="EMBL" id="NCEQ01000010">
    <property type="protein sequence ID" value="OYX56012.1"/>
    <property type="molecule type" value="Genomic_DNA"/>
</dbReference>
<evidence type="ECO:0000259" key="2">
    <source>
        <dbReference type="Pfam" id="PF13482"/>
    </source>
</evidence>
<dbReference type="InterPro" id="IPR012337">
    <property type="entry name" value="RNaseH-like_sf"/>
</dbReference>